<name>A0AAE0VPN6_9BIVA</name>
<sequence>MKFHAPTATPLRQIAPIGYEAQSDISLIIIKMSSPKRADKANVSSEISYGIEMRINNHKRMIQVRATRRGEDIEEECTTDRLRSVDLSPTEAMEQLTERVRLELFPVRPIEESQSVEICK</sequence>
<dbReference type="EMBL" id="JAEAOA010000334">
    <property type="protein sequence ID" value="KAK3585361.1"/>
    <property type="molecule type" value="Genomic_DNA"/>
</dbReference>
<organism evidence="1 2">
    <name type="scientific">Potamilus streckersoni</name>
    <dbReference type="NCBI Taxonomy" id="2493646"/>
    <lineage>
        <taxon>Eukaryota</taxon>
        <taxon>Metazoa</taxon>
        <taxon>Spiralia</taxon>
        <taxon>Lophotrochozoa</taxon>
        <taxon>Mollusca</taxon>
        <taxon>Bivalvia</taxon>
        <taxon>Autobranchia</taxon>
        <taxon>Heteroconchia</taxon>
        <taxon>Palaeoheterodonta</taxon>
        <taxon>Unionida</taxon>
        <taxon>Unionoidea</taxon>
        <taxon>Unionidae</taxon>
        <taxon>Ambleminae</taxon>
        <taxon>Lampsilini</taxon>
        <taxon>Potamilus</taxon>
    </lineage>
</organism>
<reference evidence="1" key="3">
    <citation type="submission" date="2023-05" db="EMBL/GenBank/DDBJ databases">
        <authorList>
            <person name="Smith C.H."/>
        </authorList>
    </citation>
    <scope>NUCLEOTIDE SEQUENCE</scope>
    <source>
        <strain evidence="1">CHS0354</strain>
        <tissue evidence="1">Mantle</tissue>
    </source>
</reference>
<reference evidence="1" key="1">
    <citation type="journal article" date="2021" name="Genome Biol. Evol.">
        <title>A High-Quality Reference Genome for a Parasitic Bivalve with Doubly Uniparental Inheritance (Bivalvia: Unionida).</title>
        <authorList>
            <person name="Smith C.H."/>
        </authorList>
    </citation>
    <scope>NUCLEOTIDE SEQUENCE</scope>
    <source>
        <strain evidence="1">CHS0354</strain>
    </source>
</reference>
<evidence type="ECO:0000313" key="1">
    <source>
        <dbReference type="EMBL" id="KAK3585361.1"/>
    </source>
</evidence>
<dbReference type="Proteomes" id="UP001195483">
    <property type="component" value="Unassembled WGS sequence"/>
</dbReference>
<accession>A0AAE0VPN6</accession>
<gene>
    <name evidence="1" type="ORF">CHS0354_004634</name>
</gene>
<comment type="caution">
    <text evidence="1">The sequence shown here is derived from an EMBL/GenBank/DDBJ whole genome shotgun (WGS) entry which is preliminary data.</text>
</comment>
<keyword evidence="2" id="KW-1185">Reference proteome</keyword>
<protein>
    <submittedName>
        <fullName evidence="1">Uncharacterized protein</fullName>
    </submittedName>
</protein>
<reference evidence="1" key="2">
    <citation type="journal article" date="2021" name="Genome Biol. Evol.">
        <title>Developing a high-quality reference genome for a parasitic bivalve with doubly uniparental inheritance (Bivalvia: Unionida).</title>
        <authorList>
            <person name="Smith C.H."/>
        </authorList>
    </citation>
    <scope>NUCLEOTIDE SEQUENCE</scope>
    <source>
        <strain evidence="1">CHS0354</strain>
        <tissue evidence="1">Mantle</tissue>
    </source>
</reference>
<proteinExistence type="predicted"/>
<evidence type="ECO:0000313" key="2">
    <source>
        <dbReference type="Proteomes" id="UP001195483"/>
    </source>
</evidence>
<dbReference type="AlphaFoldDB" id="A0AAE0VPN6"/>